<gene>
    <name evidence="2" type="ORF">MEDL_55959</name>
</gene>
<protein>
    <submittedName>
        <fullName evidence="2">Uncharacterized protein</fullName>
    </submittedName>
</protein>
<proteinExistence type="predicted"/>
<sequence>MSFEVYLLYITGCVNASYIEQLASTQSTASSKEDATQTRITLLETLDKHKLTNPTTMRNDKYGLGEKSSSSSVSVKSVNNSYLSFHESYQNSHSDQSQGDDDTTSYLHPYHTNNEDWKEKTHQYEVAHVQHKESDDSSDSSTQMINDGYLHPYQPLKEGWKQLSHSYEAP</sequence>
<feature type="region of interest" description="Disordered" evidence="1">
    <location>
        <begin position="86"/>
        <end position="151"/>
    </location>
</feature>
<evidence type="ECO:0000256" key="1">
    <source>
        <dbReference type="SAM" id="MobiDB-lite"/>
    </source>
</evidence>
<dbReference type="Proteomes" id="UP000683360">
    <property type="component" value="Unassembled WGS sequence"/>
</dbReference>
<feature type="compositionally biased region" description="Basic and acidic residues" evidence="1">
    <location>
        <begin position="113"/>
        <end position="135"/>
    </location>
</feature>
<name>A0A8S3UNA2_MYTED</name>
<comment type="caution">
    <text evidence="2">The sequence shown here is derived from an EMBL/GenBank/DDBJ whole genome shotgun (WGS) entry which is preliminary data.</text>
</comment>
<evidence type="ECO:0000313" key="2">
    <source>
        <dbReference type="EMBL" id="CAG2243842.1"/>
    </source>
</evidence>
<organism evidence="2 3">
    <name type="scientific">Mytilus edulis</name>
    <name type="common">Blue mussel</name>
    <dbReference type="NCBI Taxonomy" id="6550"/>
    <lineage>
        <taxon>Eukaryota</taxon>
        <taxon>Metazoa</taxon>
        <taxon>Spiralia</taxon>
        <taxon>Lophotrochozoa</taxon>
        <taxon>Mollusca</taxon>
        <taxon>Bivalvia</taxon>
        <taxon>Autobranchia</taxon>
        <taxon>Pteriomorphia</taxon>
        <taxon>Mytilida</taxon>
        <taxon>Mytiloidea</taxon>
        <taxon>Mytilidae</taxon>
        <taxon>Mytilinae</taxon>
        <taxon>Mytilus</taxon>
    </lineage>
</organism>
<reference evidence="2" key="1">
    <citation type="submission" date="2021-03" db="EMBL/GenBank/DDBJ databases">
        <authorList>
            <person name="Bekaert M."/>
        </authorList>
    </citation>
    <scope>NUCLEOTIDE SEQUENCE</scope>
</reference>
<dbReference type="AlphaFoldDB" id="A0A8S3UNA2"/>
<keyword evidence="3" id="KW-1185">Reference proteome</keyword>
<accession>A0A8S3UNA2</accession>
<dbReference type="EMBL" id="CAJPWZ010002718">
    <property type="protein sequence ID" value="CAG2243842.1"/>
    <property type="molecule type" value="Genomic_DNA"/>
</dbReference>
<evidence type="ECO:0000313" key="3">
    <source>
        <dbReference type="Proteomes" id="UP000683360"/>
    </source>
</evidence>
<feature type="region of interest" description="Disordered" evidence="1">
    <location>
        <begin position="51"/>
        <end position="74"/>
    </location>
</feature>